<comment type="caution">
    <text evidence="14">The sequence shown here is derived from an EMBL/GenBank/DDBJ whole genome shotgun (WGS) entry which is preliminary data.</text>
</comment>
<comment type="subcellular location">
    <subcellularLocation>
        <location evidence="12">Cell inner membrane</location>
    </subcellularLocation>
    <subcellularLocation>
        <location evidence="1">Cell membrane</location>
        <topology evidence="1">Multi-pass membrane protein</topology>
    </subcellularLocation>
</comment>
<keyword evidence="8 12" id="KW-0249">Electron transport</keyword>
<evidence type="ECO:0000256" key="11">
    <source>
        <dbReference type="ARBA" id="ARBA00023136"/>
    </source>
</evidence>
<proteinExistence type="inferred from homology"/>
<evidence type="ECO:0000256" key="7">
    <source>
        <dbReference type="ARBA" id="ARBA00022723"/>
    </source>
</evidence>
<sequence>MFASFDPVILARIQFAFTVAFHFIFPAFSIGLASYLAVLNGLYLKTRNEKYLRLFKFWIKIFAIAFAMGVVSGITMSYQFGTNWSVFSDIAGPVIGPLMAYEVLTAFFLEAGFLGIMLFGRERVGDRLHMVACLAVAFGTALSATWILSVNSWMHTPAGYTVNEAGQFIPTNWLEVIFNPSFPFRLAHTLTAAYLTTAFIVGGVGAWHLLKGRGDNPGVRTMFSMAMWMAAIVAPLQIVLGDMHGLNTLEHQPAKVMAMEGHYESHPDGAPLYLFGIPDDEEQELKYAVGIPKLSSLILKHDPNAPLAGLDTIPDEEQPPVGIVFWSFRIMVGLGFAMLGVGLFSLWARYRKTLYTNKWLHRAALVMSPAGLVAVIAGWITTEVGRQPYTVYGALRTVDSVSPLDAPAVGASLLAFIIVYFFVFGAGVFYILRLMKHAPEEGEKGLRKSGEPPIRTAGITPADQLRPDTFLKPAE</sequence>
<keyword evidence="10 12" id="KW-0408">Iron</keyword>
<feature type="transmembrane region" description="Helical" evidence="12">
    <location>
        <begin position="131"/>
        <end position="149"/>
    </location>
</feature>
<evidence type="ECO:0000256" key="1">
    <source>
        <dbReference type="ARBA" id="ARBA00004651"/>
    </source>
</evidence>
<feature type="transmembrane region" description="Helical" evidence="12">
    <location>
        <begin position="359"/>
        <end position="380"/>
    </location>
</feature>
<evidence type="ECO:0000256" key="10">
    <source>
        <dbReference type="ARBA" id="ARBA00023004"/>
    </source>
</evidence>
<keyword evidence="7 12" id="KW-0479">Metal-binding</keyword>
<feature type="transmembrane region" description="Helical" evidence="12">
    <location>
        <begin position="408"/>
        <end position="432"/>
    </location>
</feature>
<evidence type="ECO:0000256" key="13">
    <source>
        <dbReference type="SAM" id="MobiDB-lite"/>
    </source>
</evidence>
<evidence type="ECO:0000256" key="3">
    <source>
        <dbReference type="ARBA" id="ARBA00022448"/>
    </source>
</evidence>
<evidence type="ECO:0000256" key="2">
    <source>
        <dbReference type="ARBA" id="ARBA00009819"/>
    </source>
</evidence>
<keyword evidence="4 12" id="KW-1003">Cell membrane</keyword>
<keyword evidence="5 12" id="KW-0349">Heme</keyword>
<reference evidence="15" key="1">
    <citation type="journal article" date="2019" name="Int. J. Syst. Evol. Microbiol.">
        <title>The Global Catalogue of Microorganisms (GCM) 10K type strain sequencing project: providing services to taxonomists for standard genome sequencing and annotation.</title>
        <authorList>
            <consortium name="The Broad Institute Genomics Platform"/>
            <consortium name="The Broad Institute Genome Sequencing Center for Infectious Disease"/>
            <person name="Wu L."/>
            <person name="Ma J."/>
        </authorList>
    </citation>
    <scope>NUCLEOTIDE SEQUENCE [LARGE SCALE GENOMIC DNA]</scope>
    <source>
        <strain evidence="15">KCTC 22245</strain>
    </source>
</reference>
<dbReference type="Pfam" id="PF01654">
    <property type="entry name" value="Cyt_bd_oxida_I"/>
    <property type="match status" value="1"/>
</dbReference>
<organism evidence="14 15">
    <name type="scientific">Parvularcula lutaonensis</name>
    <dbReference type="NCBI Taxonomy" id="491923"/>
    <lineage>
        <taxon>Bacteria</taxon>
        <taxon>Pseudomonadati</taxon>
        <taxon>Pseudomonadota</taxon>
        <taxon>Alphaproteobacteria</taxon>
        <taxon>Parvularculales</taxon>
        <taxon>Parvularculaceae</taxon>
        <taxon>Parvularcula</taxon>
    </lineage>
</organism>
<evidence type="ECO:0000256" key="6">
    <source>
        <dbReference type="ARBA" id="ARBA00022692"/>
    </source>
</evidence>
<gene>
    <name evidence="14" type="ORF">ACFONP_09395</name>
</gene>
<keyword evidence="15" id="KW-1185">Reference proteome</keyword>
<dbReference type="Proteomes" id="UP001595607">
    <property type="component" value="Unassembled WGS sequence"/>
</dbReference>
<evidence type="ECO:0000256" key="9">
    <source>
        <dbReference type="ARBA" id="ARBA00022989"/>
    </source>
</evidence>
<evidence type="ECO:0000256" key="4">
    <source>
        <dbReference type="ARBA" id="ARBA00022475"/>
    </source>
</evidence>
<keyword evidence="3 12" id="KW-0813">Transport</keyword>
<evidence type="ECO:0000256" key="12">
    <source>
        <dbReference type="PIRNR" id="PIRNR006446"/>
    </source>
</evidence>
<evidence type="ECO:0000313" key="14">
    <source>
        <dbReference type="EMBL" id="MFC3302944.1"/>
    </source>
</evidence>
<keyword evidence="11 12" id="KW-0472">Membrane</keyword>
<evidence type="ECO:0000256" key="5">
    <source>
        <dbReference type="ARBA" id="ARBA00022617"/>
    </source>
</evidence>
<dbReference type="EMBL" id="JBHRVA010000003">
    <property type="protein sequence ID" value="MFC3302944.1"/>
    <property type="molecule type" value="Genomic_DNA"/>
</dbReference>
<feature type="transmembrane region" description="Helical" evidence="12">
    <location>
        <begin position="20"/>
        <end position="45"/>
    </location>
</feature>
<feature type="region of interest" description="Disordered" evidence="13">
    <location>
        <begin position="442"/>
        <end position="475"/>
    </location>
</feature>
<dbReference type="RefSeq" id="WP_189575022.1">
    <property type="nucleotide sequence ID" value="NZ_BMXU01000002.1"/>
</dbReference>
<feature type="transmembrane region" description="Helical" evidence="12">
    <location>
        <begin position="222"/>
        <end position="240"/>
    </location>
</feature>
<protein>
    <submittedName>
        <fullName evidence="14">Cytochrome ubiquinol oxidase subunit I</fullName>
    </submittedName>
</protein>
<evidence type="ECO:0000313" key="15">
    <source>
        <dbReference type="Proteomes" id="UP001595607"/>
    </source>
</evidence>
<evidence type="ECO:0000256" key="8">
    <source>
        <dbReference type="ARBA" id="ARBA00022982"/>
    </source>
</evidence>
<feature type="transmembrane region" description="Helical" evidence="12">
    <location>
        <begin position="98"/>
        <end position="119"/>
    </location>
</feature>
<feature type="transmembrane region" description="Helical" evidence="12">
    <location>
        <begin position="57"/>
        <end position="78"/>
    </location>
</feature>
<keyword evidence="6 12" id="KW-0812">Transmembrane</keyword>
<accession>A0ABV7ME68</accession>
<name>A0ABV7ME68_9PROT</name>
<feature type="transmembrane region" description="Helical" evidence="12">
    <location>
        <begin position="191"/>
        <end position="210"/>
    </location>
</feature>
<comment type="similarity">
    <text evidence="2 12">Belongs to the cytochrome ubiquinol oxidase subunit 1 family.</text>
</comment>
<dbReference type="PANTHER" id="PTHR30365:SF14">
    <property type="entry name" value="CYTOCHROME BD MENAQUINOL OXIDASE SUBUNIT I-RELATED"/>
    <property type="match status" value="1"/>
</dbReference>
<dbReference type="InterPro" id="IPR002585">
    <property type="entry name" value="Cyt-d_ubiquinol_oxidase_su_1"/>
</dbReference>
<feature type="transmembrane region" description="Helical" evidence="12">
    <location>
        <begin position="323"/>
        <end position="347"/>
    </location>
</feature>
<dbReference type="PIRSF" id="PIRSF006446">
    <property type="entry name" value="Cyt_quinol_oxidase_1"/>
    <property type="match status" value="1"/>
</dbReference>
<keyword evidence="9 12" id="KW-1133">Transmembrane helix</keyword>
<dbReference type="PANTHER" id="PTHR30365">
    <property type="entry name" value="CYTOCHROME D UBIQUINOL OXIDASE"/>
    <property type="match status" value="1"/>
</dbReference>